<dbReference type="GO" id="GO:0003755">
    <property type="term" value="F:peptidyl-prolyl cis-trans isomerase activity"/>
    <property type="evidence" value="ECO:0007669"/>
    <property type="project" value="UniProtKB-KW"/>
</dbReference>
<name>A0A9X2Q9E8_9BACT</name>
<dbReference type="Pfam" id="PF13624">
    <property type="entry name" value="SurA_N_3"/>
    <property type="match status" value="1"/>
</dbReference>
<evidence type="ECO:0000313" key="6">
    <source>
        <dbReference type="Proteomes" id="UP001155057"/>
    </source>
</evidence>
<dbReference type="RefSeq" id="WP_011404541.1">
    <property type="nucleotide sequence ID" value="NZ_CALTSF010000020.1"/>
</dbReference>
<keyword evidence="2 5" id="KW-0413">Isomerase</keyword>
<dbReference type="InterPro" id="IPR050280">
    <property type="entry name" value="OMP_Chaperone_SurA"/>
</dbReference>
<evidence type="ECO:0000256" key="2">
    <source>
        <dbReference type="PROSITE-ProRule" id="PRU00278"/>
    </source>
</evidence>
<feature type="region of interest" description="Disordered" evidence="3">
    <location>
        <begin position="337"/>
        <end position="359"/>
    </location>
</feature>
<sequence>MRHVCRVFSSSFRYGGGILLGAALLLASLSPAPAHGQNAQVVDRIAAVVGDEIVLKSEVDQLVRRQTRQQNVSYSNSLWMEALRQLVDQKLLAEQARRDTTITVSDQQLSDQLDRRISQYVERAGSEERLEQAYGKSILEIKEQFREDLRGQILSQQLRRRRMQSIDITPSEVRQWFEQIPQDSLPQLPKTVRLSHIVRYPKPTEASRQQAKSLITSVRDSIVNGGASLEAMARQFSAPDAAGTASGALTDVNLNDLVPEFAAVASRTPVGQISQPFYNESQNGFHILRIDAKDGSTVDLHHVLIKPNAPTGKRAKEYLSAVRDTLVNNEDVSFERMARRHSEEDRTAQNGGRVTDPESGARDLVLDALGPSWTRTIRPLEAGDISEPSRVQLLNDDEAYHIVRLDRRVPAHRASLETDYEQIRQRALQDKRSRKMREWTDQLREKIYVDIRITESELTAMRRR</sequence>
<keyword evidence="1 4" id="KW-0732">Signal</keyword>
<gene>
    <name evidence="5" type="ORF">GGP61_002694</name>
</gene>
<dbReference type="PROSITE" id="PS50198">
    <property type="entry name" value="PPIC_PPIASE_2"/>
    <property type="match status" value="2"/>
</dbReference>
<dbReference type="PANTHER" id="PTHR47637:SF1">
    <property type="entry name" value="CHAPERONE SURA"/>
    <property type="match status" value="1"/>
</dbReference>
<dbReference type="SUPFAM" id="SSF109998">
    <property type="entry name" value="Triger factor/SurA peptide-binding domain-like"/>
    <property type="match status" value="1"/>
</dbReference>
<reference evidence="5" key="1">
    <citation type="submission" date="2022-08" db="EMBL/GenBank/DDBJ databases">
        <title>Genomic Encyclopedia of Type Strains, Phase V (KMG-V): Genome sequencing to study the core and pangenomes of soil and plant-associated prokaryotes.</title>
        <authorList>
            <person name="Whitman W."/>
        </authorList>
    </citation>
    <scope>NUCLEOTIDE SEQUENCE</scope>
    <source>
        <strain evidence="5">SP3049</strain>
    </source>
</reference>
<evidence type="ECO:0000256" key="1">
    <source>
        <dbReference type="ARBA" id="ARBA00022729"/>
    </source>
</evidence>
<dbReference type="EMBL" id="JANUAE010000010">
    <property type="protein sequence ID" value="MCS3711068.1"/>
    <property type="molecule type" value="Genomic_DNA"/>
</dbReference>
<dbReference type="PANTHER" id="PTHR47637">
    <property type="entry name" value="CHAPERONE SURA"/>
    <property type="match status" value="1"/>
</dbReference>
<evidence type="ECO:0000256" key="3">
    <source>
        <dbReference type="SAM" id="MobiDB-lite"/>
    </source>
</evidence>
<accession>A0A9X2Q9E8</accession>
<evidence type="ECO:0000256" key="4">
    <source>
        <dbReference type="SAM" id="SignalP"/>
    </source>
</evidence>
<evidence type="ECO:0000313" key="5">
    <source>
        <dbReference type="EMBL" id="MCS3711068.1"/>
    </source>
</evidence>
<dbReference type="InterPro" id="IPR000297">
    <property type="entry name" value="PPIase_PpiC"/>
</dbReference>
<keyword evidence="2" id="KW-0697">Rotamase</keyword>
<dbReference type="InterPro" id="IPR027304">
    <property type="entry name" value="Trigger_fact/SurA_dom_sf"/>
</dbReference>
<feature type="signal peptide" evidence="4">
    <location>
        <begin position="1"/>
        <end position="34"/>
    </location>
</feature>
<organism evidence="5 6">
    <name type="scientific">Salinibacter ruber</name>
    <dbReference type="NCBI Taxonomy" id="146919"/>
    <lineage>
        <taxon>Bacteria</taxon>
        <taxon>Pseudomonadati</taxon>
        <taxon>Rhodothermota</taxon>
        <taxon>Rhodothermia</taxon>
        <taxon>Rhodothermales</taxon>
        <taxon>Salinibacteraceae</taxon>
        <taxon>Salinibacter</taxon>
    </lineage>
</organism>
<comment type="caution">
    <text evidence="5">The sequence shown here is derived from an EMBL/GenBank/DDBJ whole genome shotgun (WGS) entry which is preliminary data.</text>
</comment>
<dbReference type="AlphaFoldDB" id="A0A9X2Q9E8"/>
<dbReference type="SUPFAM" id="SSF54534">
    <property type="entry name" value="FKBP-like"/>
    <property type="match status" value="2"/>
</dbReference>
<dbReference type="Proteomes" id="UP001155057">
    <property type="component" value="Unassembled WGS sequence"/>
</dbReference>
<dbReference type="GeneID" id="83728728"/>
<proteinExistence type="predicted"/>
<dbReference type="Pfam" id="PF00639">
    <property type="entry name" value="Rotamase"/>
    <property type="match status" value="2"/>
</dbReference>
<dbReference type="Gene3D" id="3.10.50.40">
    <property type="match status" value="2"/>
</dbReference>
<dbReference type="OMA" id="HGWHIVQ"/>
<dbReference type="InterPro" id="IPR046357">
    <property type="entry name" value="PPIase_dom_sf"/>
</dbReference>
<protein>
    <submittedName>
        <fullName evidence="5">Peptidyl-prolyl cis-trans isomerase SurA</fullName>
        <ecNumber evidence="5">5.2.1.8</ecNumber>
    </submittedName>
</protein>
<dbReference type="EC" id="5.2.1.8" evidence="5"/>
<dbReference type="Gene3D" id="1.10.4030.10">
    <property type="entry name" value="Porin chaperone SurA, peptide-binding domain"/>
    <property type="match status" value="1"/>
</dbReference>
<feature type="compositionally biased region" description="Basic and acidic residues" evidence="3">
    <location>
        <begin position="337"/>
        <end position="347"/>
    </location>
</feature>
<feature type="chain" id="PRO_5041114930" evidence="4">
    <location>
        <begin position="35"/>
        <end position="464"/>
    </location>
</feature>